<proteinExistence type="inferred from homology"/>
<keyword evidence="13" id="KW-0238">DNA-binding</keyword>
<feature type="active site" evidence="13">
    <location>
        <position position="127"/>
    </location>
</feature>
<dbReference type="InterPro" id="IPR043128">
    <property type="entry name" value="Rev_trsase/Diguanyl_cyclase"/>
</dbReference>
<dbReference type="Gene3D" id="3.30.1490.100">
    <property type="entry name" value="DNA polymerase, Y-family, little finger domain"/>
    <property type="match status" value="1"/>
</dbReference>
<keyword evidence="17" id="KW-1185">Reference proteome</keyword>
<dbReference type="GO" id="GO:0005829">
    <property type="term" value="C:cytosol"/>
    <property type="evidence" value="ECO:0007669"/>
    <property type="project" value="TreeGrafter"/>
</dbReference>
<dbReference type="InterPro" id="IPR050116">
    <property type="entry name" value="DNA_polymerase-Y"/>
</dbReference>
<keyword evidence="9 13" id="KW-0239">DNA-directed DNA polymerase</keyword>
<evidence type="ECO:0000256" key="1">
    <source>
        <dbReference type="ARBA" id="ARBA00010945"/>
    </source>
</evidence>
<dbReference type="GO" id="GO:0000287">
    <property type="term" value="F:magnesium ion binding"/>
    <property type="evidence" value="ECO:0007669"/>
    <property type="project" value="UniProtKB-UniRule"/>
</dbReference>
<comment type="cofactor">
    <cofactor evidence="13">
        <name>Mg(2+)</name>
        <dbReference type="ChEBI" id="CHEBI:18420"/>
    </cofactor>
    <text evidence="13">Binds 2 magnesium ions per subunit.</text>
</comment>
<evidence type="ECO:0000256" key="14">
    <source>
        <dbReference type="SAM" id="MobiDB-lite"/>
    </source>
</evidence>
<dbReference type="InterPro" id="IPR017961">
    <property type="entry name" value="DNA_pol_Y-fam_little_finger"/>
</dbReference>
<keyword evidence="13" id="KW-0963">Cytoplasm</keyword>
<dbReference type="GO" id="GO:0009432">
    <property type="term" value="P:SOS response"/>
    <property type="evidence" value="ECO:0007669"/>
    <property type="project" value="TreeGrafter"/>
</dbReference>
<dbReference type="InterPro" id="IPR001126">
    <property type="entry name" value="UmuC"/>
</dbReference>
<comment type="subcellular location">
    <subcellularLocation>
        <location evidence="13">Cytoplasm</location>
    </subcellularLocation>
</comment>
<feature type="region of interest" description="Disordered" evidence="14">
    <location>
        <begin position="401"/>
        <end position="432"/>
    </location>
</feature>
<evidence type="ECO:0000313" key="16">
    <source>
        <dbReference type="EMBL" id="TQL50653.1"/>
    </source>
</evidence>
<dbReference type="Pfam" id="PF00817">
    <property type="entry name" value="IMS"/>
    <property type="match status" value="1"/>
</dbReference>
<accession>A0A542YRC0</accession>
<dbReference type="GO" id="GO:0003684">
    <property type="term" value="F:damaged DNA binding"/>
    <property type="evidence" value="ECO:0007669"/>
    <property type="project" value="InterPro"/>
</dbReference>
<keyword evidence="6 13" id="KW-0479">Metal-binding</keyword>
<feature type="compositionally biased region" description="Pro residues" evidence="14">
    <location>
        <begin position="1"/>
        <end position="18"/>
    </location>
</feature>
<dbReference type="SUPFAM" id="SSF100879">
    <property type="entry name" value="Lesion bypass DNA polymerase (Y-family), little finger domain"/>
    <property type="match status" value="1"/>
</dbReference>
<dbReference type="Gene3D" id="3.40.1170.60">
    <property type="match status" value="1"/>
</dbReference>
<dbReference type="GO" id="GO:0042276">
    <property type="term" value="P:error-prone translesion synthesis"/>
    <property type="evidence" value="ECO:0007669"/>
    <property type="project" value="TreeGrafter"/>
</dbReference>
<comment type="caution">
    <text evidence="16">The sequence shown here is derived from an EMBL/GenBank/DDBJ whole genome shotgun (WGS) entry which is preliminary data.</text>
</comment>
<dbReference type="GO" id="GO:0006261">
    <property type="term" value="P:DNA-templated DNA replication"/>
    <property type="evidence" value="ECO:0007669"/>
    <property type="project" value="UniProtKB-UniRule"/>
</dbReference>
<evidence type="ECO:0000256" key="13">
    <source>
        <dbReference type="HAMAP-Rule" id="MF_01113"/>
    </source>
</evidence>
<feature type="site" description="Substrate discrimination" evidence="13">
    <location>
        <position position="38"/>
    </location>
</feature>
<sequence>MQPTIRPGPGPGPGPGPDPDLLTVRDCPVLHVDMDAFYAAASLIDRPELHGQPVVIGGGLRSVVLSATYEARAHGIRSGMPMAKARRLCPAVQVVRPDFDRYSRISDAVMEIFGEVSPLVEPVSMEEAFLDVSGARRTLGGPARIAQWIRDTVADEQQITCSVGGAPTKVVAKMASRAAKPDGMLLVPGEEVVPFLHPMPVGALWGVGESTEAALHRLGLRTVADVAHLPRATLERAFGPGTAAYLQDLSWGRDTGRVTPLPVERSVGHSETFSHDIDDPEVIYRQLLSLSDRVAARMRHAGMVSRTVVLTVRFSDFTTITRSRTIRQSTDVGREIYATARGLYDALGLQRARIRLLGVRAENLTEGDRTPVQGLLDEPEHGWRDAERAIDRATARFGHGAVRPASLVGDGTRRGRHPDSDPSGSQLSKIGVRSWARGPRQNVFRG</sequence>
<evidence type="ECO:0000256" key="6">
    <source>
        <dbReference type="ARBA" id="ARBA00022723"/>
    </source>
</evidence>
<dbReference type="Proteomes" id="UP000319516">
    <property type="component" value="Unassembled WGS sequence"/>
</dbReference>
<evidence type="ECO:0000313" key="17">
    <source>
        <dbReference type="Proteomes" id="UP000319516"/>
    </source>
</evidence>
<gene>
    <name evidence="13" type="primary">dinB</name>
    <name evidence="16" type="ORF">FB467_1766</name>
</gene>
<dbReference type="GO" id="GO:0003887">
    <property type="term" value="F:DNA-directed DNA polymerase activity"/>
    <property type="evidence" value="ECO:0007669"/>
    <property type="project" value="UniProtKB-UniRule"/>
</dbReference>
<dbReference type="RefSeq" id="WP_425325829.1">
    <property type="nucleotide sequence ID" value="NZ_BAAAIK010000002.1"/>
</dbReference>
<reference evidence="16 17" key="1">
    <citation type="submission" date="2019-06" db="EMBL/GenBank/DDBJ databases">
        <title>Sequencing the genomes of 1000 actinobacteria strains.</title>
        <authorList>
            <person name="Klenk H.-P."/>
        </authorList>
    </citation>
    <scope>NUCLEOTIDE SEQUENCE [LARGE SCALE GENOMIC DNA]</scope>
    <source>
        <strain evidence="16 17">DSM 12335</strain>
    </source>
</reference>
<protein>
    <recommendedName>
        <fullName evidence="13">DNA polymerase IV</fullName>
        <shortName evidence="13">Pol IV</shortName>
        <ecNumber evidence="13">2.7.7.7</ecNumber>
    </recommendedName>
</protein>
<dbReference type="PROSITE" id="PS50173">
    <property type="entry name" value="UMUC"/>
    <property type="match status" value="1"/>
</dbReference>
<dbReference type="InterPro" id="IPR043502">
    <property type="entry name" value="DNA/RNA_pol_sf"/>
</dbReference>
<comment type="similarity">
    <text evidence="1 13">Belongs to the DNA polymerase type-Y family.</text>
</comment>
<dbReference type="InterPro" id="IPR036775">
    <property type="entry name" value="DNA_pol_Y-fam_lit_finger_sf"/>
</dbReference>
<comment type="caution">
    <text evidence="13">Lacks conserved residue(s) required for the propagation of feature annotation.</text>
</comment>
<evidence type="ECO:0000256" key="5">
    <source>
        <dbReference type="ARBA" id="ARBA00022705"/>
    </source>
</evidence>
<dbReference type="Pfam" id="PF11799">
    <property type="entry name" value="IMS_C"/>
    <property type="match status" value="1"/>
</dbReference>
<dbReference type="EC" id="2.7.7.7" evidence="13"/>
<evidence type="ECO:0000256" key="10">
    <source>
        <dbReference type="ARBA" id="ARBA00023204"/>
    </source>
</evidence>
<feature type="domain" description="UmuC" evidence="15">
    <location>
        <begin position="29"/>
        <end position="208"/>
    </location>
</feature>
<dbReference type="GO" id="GO:0006281">
    <property type="term" value="P:DNA repair"/>
    <property type="evidence" value="ECO:0007669"/>
    <property type="project" value="UniProtKB-UniRule"/>
</dbReference>
<evidence type="ECO:0000256" key="7">
    <source>
        <dbReference type="ARBA" id="ARBA00022763"/>
    </source>
</evidence>
<dbReference type="PANTHER" id="PTHR11076:SF33">
    <property type="entry name" value="DNA POLYMERASE KAPPA"/>
    <property type="match status" value="1"/>
</dbReference>
<dbReference type="FunFam" id="3.30.1490.100:FF:000004">
    <property type="entry name" value="DNA polymerase IV"/>
    <property type="match status" value="1"/>
</dbReference>
<evidence type="ECO:0000256" key="8">
    <source>
        <dbReference type="ARBA" id="ARBA00022842"/>
    </source>
</evidence>
<dbReference type="CDD" id="cd03586">
    <property type="entry name" value="PolY_Pol_IV_kappa"/>
    <property type="match status" value="1"/>
</dbReference>
<evidence type="ECO:0000259" key="15">
    <source>
        <dbReference type="PROSITE" id="PS50173"/>
    </source>
</evidence>
<comment type="catalytic activity">
    <reaction evidence="12 13">
        <text>DNA(n) + a 2'-deoxyribonucleoside 5'-triphosphate = DNA(n+1) + diphosphate</text>
        <dbReference type="Rhea" id="RHEA:22508"/>
        <dbReference type="Rhea" id="RHEA-COMP:17339"/>
        <dbReference type="Rhea" id="RHEA-COMP:17340"/>
        <dbReference type="ChEBI" id="CHEBI:33019"/>
        <dbReference type="ChEBI" id="CHEBI:61560"/>
        <dbReference type="ChEBI" id="CHEBI:173112"/>
        <dbReference type="EC" id="2.7.7.7"/>
    </reaction>
</comment>
<keyword evidence="4 13" id="KW-0548">Nucleotidyltransferase</keyword>
<feature type="binding site" evidence="13">
    <location>
        <position position="33"/>
    </location>
    <ligand>
        <name>Mg(2+)</name>
        <dbReference type="ChEBI" id="CHEBI:18420"/>
    </ligand>
</feature>
<evidence type="ECO:0000256" key="9">
    <source>
        <dbReference type="ARBA" id="ARBA00022932"/>
    </source>
</evidence>
<dbReference type="Gene3D" id="1.10.150.20">
    <property type="entry name" value="5' to 3' exonuclease, C-terminal subdomain"/>
    <property type="match status" value="1"/>
</dbReference>
<keyword evidence="8 13" id="KW-0460">Magnesium</keyword>
<dbReference type="HAMAP" id="MF_01113">
    <property type="entry name" value="DNApol_IV"/>
    <property type="match status" value="1"/>
</dbReference>
<comment type="subunit">
    <text evidence="13">Monomer.</text>
</comment>
<evidence type="ECO:0000256" key="11">
    <source>
        <dbReference type="ARBA" id="ARBA00025589"/>
    </source>
</evidence>
<feature type="region of interest" description="Disordered" evidence="14">
    <location>
        <begin position="1"/>
        <end position="21"/>
    </location>
</feature>
<keyword evidence="10 13" id="KW-0234">DNA repair</keyword>
<keyword evidence="5 13" id="KW-0235">DNA replication</keyword>
<dbReference type="AlphaFoldDB" id="A0A542YRC0"/>
<keyword evidence="2 13" id="KW-0515">Mutator protein</keyword>
<name>A0A542YRC0_9MICO</name>
<evidence type="ECO:0000256" key="4">
    <source>
        <dbReference type="ARBA" id="ARBA00022695"/>
    </source>
</evidence>
<dbReference type="NCBIfam" id="NF002677">
    <property type="entry name" value="PRK02406.1"/>
    <property type="match status" value="1"/>
</dbReference>
<comment type="function">
    <text evidence="11 13">Poorly processive, error-prone DNA polymerase involved in untargeted mutagenesis. Copies undamaged DNA at stalled replication forks, which arise in vivo from mismatched or misaligned primer ends. These misaligned primers can be extended by PolIV. Exhibits no 3'-5' exonuclease (proofreading) activity. May be involved in translesional synthesis, in conjunction with the beta clamp from PolIII.</text>
</comment>
<keyword evidence="3 13" id="KW-0808">Transferase</keyword>
<feature type="compositionally biased region" description="Basic and acidic residues" evidence="14">
    <location>
        <begin position="411"/>
        <end position="420"/>
    </location>
</feature>
<dbReference type="EMBL" id="VFOP01000001">
    <property type="protein sequence ID" value="TQL50653.1"/>
    <property type="molecule type" value="Genomic_DNA"/>
</dbReference>
<evidence type="ECO:0000256" key="12">
    <source>
        <dbReference type="ARBA" id="ARBA00049244"/>
    </source>
</evidence>
<dbReference type="Gene3D" id="3.30.70.270">
    <property type="match status" value="1"/>
</dbReference>
<keyword evidence="7 13" id="KW-0227">DNA damage</keyword>
<dbReference type="SUPFAM" id="SSF56672">
    <property type="entry name" value="DNA/RNA polymerases"/>
    <property type="match status" value="1"/>
</dbReference>
<dbReference type="PANTHER" id="PTHR11076">
    <property type="entry name" value="DNA REPAIR POLYMERASE UMUC / TRANSFERASE FAMILY MEMBER"/>
    <property type="match status" value="1"/>
</dbReference>
<evidence type="ECO:0000256" key="2">
    <source>
        <dbReference type="ARBA" id="ARBA00022457"/>
    </source>
</evidence>
<evidence type="ECO:0000256" key="3">
    <source>
        <dbReference type="ARBA" id="ARBA00022679"/>
    </source>
</evidence>
<organism evidence="16 17">
    <name type="scientific">Ornithinicoccus hortensis</name>
    <dbReference type="NCBI Taxonomy" id="82346"/>
    <lineage>
        <taxon>Bacteria</taxon>
        <taxon>Bacillati</taxon>
        <taxon>Actinomycetota</taxon>
        <taxon>Actinomycetes</taxon>
        <taxon>Micrococcales</taxon>
        <taxon>Intrasporangiaceae</taxon>
        <taxon>Ornithinicoccus</taxon>
    </lineage>
</organism>
<dbReference type="InterPro" id="IPR022880">
    <property type="entry name" value="DNApol_IV"/>
</dbReference>